<dbReference type="RefSeq" id="WP_241936157.1">
    <property type="nucleotide sequence ID" value="NZ_JALBGC010000003.1"/>
</dbReference>
<keyword evidence="3" id="KW-1185">Reference proteome</keyword>
<protein>
    <submittedName>
        <fullName evidence="2">Uncharacterized protein</fullName>
    </submittedName>
</protein>
<name>A0A9X2AIK9_9BACT</name>
<evidence type="ECO:0000256" key="1">
    <source>
        <dbReference type="SAM" id="MobiDB-lite"/>
    </source>
</evidence>
<reference evidence="2" key="1">
    <citation type="submission" date="2022-03" db="EMBL/GenBank/DDBJ databases">
        <title>Bacterial whole genome sequence for Hymenobacter sp. DH14.</title>
        <authorList>
            <person name="Le V."/>
        </authorList>
    </citation>
    <scope>NUCLEOTIDE SEQUENCE</scope>
    <source>
        <strain evidence="2">DH14</strain>
    </source>
</reference>
<gene>
    <name evidence="2" type="ORF">MON38_10670</name>
</gene>
<proteinExistence type="predicted"/>
<evidence type="ECO:0000313" key="2">
    <source>
        <dbReference type="EMBL" id="MCI1187884.1"/>
    </source>
</evidence>
<dbReference type="AlphaFoldDB" id="A0A9X2AIK9"/>
<accession>A0A9X2AIK9</accession>
<organism evidence="2 3">
    <name type="scientific">Hymenobacter cyanobacteriorum</name>
    <dbReference type="NCBI Taxonomy" id="2926463"/>
    <lineage>
        <taxon>Bacteria</taxon>
        <taxon>Pseudomonadati</taxon>
        <taxon>Bacteroidota</taxon>
        <taxon>Cytophagia</taxon>
        <taxon>Cytophagales</taxon>
        <taxon>Hymenobacteraceae</taxon>
        <taxon>Hymenobacter</taxon>
    </lineage>
</organism>
<sequence>MTTAPKVYYDAESSPSDDTFVDVASDEHLDPERGDVFSQDEGTPPVVRVLEAASTFAYGLGHQVLPAPDAPARQVIWRGQLKERQADGLVRRVNVYRLNDNFWDCYREDELQVA</sequence>
<dbReference type="EMBL" id="JALBGC010000003">
    <property type="protein sequence ID" value="MCI1187884.1"/>
    <property type="molecule type" value="Genomic_DNA"/>
</dbReference>
<comment type="caution">
    <text evidence="2">The sequence shown here is derived from an EMBL/GenBank/DDBJ whole genome shotgun (WGS) entry which is preliminary data.</text>
</comment>
<feature type="region of interest" description="Disordered" evidence="1">
    <location>
        <begin position="1"/>
        <end position="21"/>
    </location>
</feature>
<dbReference type="Proteomes" id="UP001139193">
    <property type="component" value="Unassembled WGS sequence"/>
</dbReference>
<evidence type="ECO:0000313" key="3">
    <source>
        <dbReference type="Proteomes" id="UP001139193"/>
    </source>
</evidence>